<feature type="coiled-coil region" evidence="1">
    <location>
        <begin position="75"/>
        <end position="119"/>
    </location>
</feature>
<sequence>MAHEYNFYEIWKDFYSQSSNFLDEKVKEEFPSQGLGQILEKNLQFKKMFNETIEQYLEFVNLPTRNDLANIASLIVNIDSKVDDLEELVEESEANQADSTALQHEMGKLKKDMKSLDNKLNQILTLIKYQKDTNKISNK</sequence>
<gene>
    <name evidence="2" type="ORF">NDK43_07835</name>
</gene>
<protein>
    <submittedName>
        <fullName evidence="2">Polyhydroxyalkanoic acid synthase subunit PhaR</fullName>
    </submittedName>
</protein>
<comment type="caution">
    <text evidence="2">The sequence shown here is derived from an EMBL/GenBank/DDBJ whole genome shotgun (WGS) entry which is preliminary data.</text>
</comment>
<accession>A0ABT0W7L9</accession>
<dbReference type="Proteomes" id="UP001523262">
    <property type="component" value="Unassembled WGS sequence"/>
</dbReference>
<evidence type="ECO:0000313" key="3">
    <source>
        <dbReference type="Proteomes" id="UP001523262"/>
    </source>
</evidence>
<evidence type="ECO:0000256" key="1">
    <source>
        <dbReference type="SAM" id="Coils"/>
    </source>
</evidence>
<reference evidence="2 3" key="1">
    <citation type="submission" date="2022-06" db="EMBL/GenBank/DDBJ databases">
        <authorList>
            <person name="Jeon C.O."/>
        </authorList>
    </citation>
    <scope>NUCLEOTIDE SEQUENCE [LARGE SCALE GENOMIC DNA]</scope>
    <source>
        <strain evidence="2 3">KCTC 13943</strain>
    </source>
</reference>
<organism evidence="2 3">
    <name type="scientific">Neobacillus pocheonensis</name>
    <dbReference type="NCBI Taxonomy" id="363869"/>
    <lineage>
        <taxon>Bacteria</taxon>
        <taxon>Bacillati</taxon>
        <taxon>Bacillota</taxon>
        <taxon>Bacilli</taxon>
        <taxon>Bacillales</taxon>
        <taxon>Bacillaceae</taxon>
        <taxon>Neobacillus</taxon>
    </lineage>
</organism>
<keyword evidence="3" id="KW-1185">Reference proteome</keyword>
<keyword evidence="1" id="KW-0175">Coiled coil</keyword>
<evidence type="ECO:0000313" key="2">
    <source>
        <dbReference type="EMBL" id="MCM2532319.1"/>
    </source>
</evidence>
<proteinExistence type="predicted"/>
<name>A0ABT0W7L9_9BACI</name>
<dbReference type="EMBL" id="JAMQCR010000001">
    <property type="protein sequence ID" value="MCM2532319.1"/>
    <property type="molecule type" value="Genomic_DNA"/>
</dbReference>